<feature type="compositionally biased region" description="Low complexity" evidence="1">
    <location>
        <begin position="7"/>
        <end position="18"/>
    </location>
</feature>
<protein>
    <submittedName>
        <fullName evidence="2">Uncharacterized protein</fullName>
    </submittedName>
</protein>
<proteinExistence type="predicted"/>
<organism evidence="2 3">
    <name type="scientific">Streptomyces antimycoticus</name>
    <dbReference type="NCBI Taxonomy" id="68175"/>
    <lineage>
        <taxon>Bacteria</taxon>
        <taxon>Bacillati</taxon>
        <taxon>Actinomycetota</taxon>
        <taxon>Actinomycetes</taxon>
        <taxon>Kitasatosporales</taxon>
        <taxon>Streptomycetaceae</taxon>
        <taxon>Streptomyces</taxon>
        <taxon>Streptomyces violaceusniger group</taxon>
    </lineage>
</organism>
<dbReference type="Proteomes" id="UP000463951">
    <property type="component" value="Chromosome"/>
</dbReference>
<evidence type="ECO:0000313" key="3">
    <source>
        <dbReference type="Proteomes" id="UP000463951"/>
    </source>
</evidence>
<dbReference type="AlphaFoldDB" id="A0A499V0U2"/>
<evidence type="ECO:0000256" key="1">
    <source>
        <dbReference type="SAM" id="MobiDB-lite"/>
    </source>
</evidence>
<name>A0A499V0U2_9ACTN</name>
<dbReference type="EMBL" id="AP019620">
    <property type="protein sequence ID" value="BBJ45968.1"/>
    <property type="molecule type" value="Genomic_DNA"/>
</dbReference>
<evidence type="ECO:0000313" key="2">
    <source>
        <dbReference type="EMBL" id="BBJ45968.1"/>
    </source>
</evidence>
<reference evidence="2 3" key="1">
    <citation type="journal article" date="2020" name="Int. J. Syst. Evol. Microbiol.">
        <title>Reclassification of Streptomyces castelarensis and Streptomyces sporoclivatus as later heterotypic synonyms of Streptomyces antimycoticus.</title>
        <authorList>
            <person name="Komaki H."/>
            <person name="Tamura T."/>
        </authorList>
    </citation>
    <scope>NUCLEOTIDE SEQUENCE [LARGE SCALE GENOMIC DNA]</scope>
    <source>
        <strain evidence="2 3">NBRC 100767</strain>
    </source>
</reference>
<accession>A0A499V0U2</accession>
<sequence length="123" mass="12953">MTKDIEAPPAAREPSAAPVTDGRTTRSIQPVSCADVATLVAHTACSRPLLGVHEIAGPAQIPLDAFVRAVLTDVGEHRRVFIDSRSPYFGAGLKPGDLLPGAEAHIAPTRYGDWLDGHAGAHR</sequence>
<feature type="region of interest" description="Disordered" evidence="1">
    <location>
        <begin position="1"/>
        <end position="27"/>
    </location>
</feature>
<gene>
    <name evidence="2" type="ORF">SSPO_086860</name>
</gene>